<dbReference type="Pfam" id="PF05206">
    <property type="entry name" value="TRM13"/>
    <property type="match status" value="2"/>
</dbReference>
<comment type="catalytic activity">
    <reaction evidence="1">
        <text>adenosine(4) in tRNA(His) + S-adenosyl-L-methionine = 2'-O-methyladenosine(4) in tRNA(His) + S-adenosyl-L-homocysteine + H(+)</text>
        <dbReference type="Rhea" id="RHEA:43196"/>
        <dbReference type="Rhea" id="RHEA-COMP:10401"/>
        <dbReference type="Rhea" id="RHEA-COMP:10402"/>
        <dbReference type="ChEBI" id="CHEBI:15378"/>
        <dbReference type="ChEBI" id="CHEBI:57856"/>
        <dbReference type="ChEBI" id="CHEBI:59789"/>
        <dbReference type="ChEBI" id="CHEBI:74411"/>
        <dbReference type="ChEBI" id="CHEBI:74477"/>
        <dbReference type="EC" id="2.1.1.225"/>
    </reaction>
</comment>
<feature type="compositionally biased region" description="Gly residues" evidence="2">
    <location>
        <begin position="734"/>
        <end position="750"/>
    </location>
</feature>
<feature type="compositionally biased region" description="Low complexity" evidence="2">
    <location>
        <begin position="819"/>
        <end position="836"/>
    </location>
</feature>
<dbReference type="Pfam" id="PF11722">
    <property type="entry name" value="zf-TRM13_CCCH"/>
    <property type="match status" value="1"/>
</dbReference>
<gene>
    <name evidence="5" type="ORF">DUNSADRAFT_2137</name>
</gene>
<feature type="region of interest" description="Disordered" evidence="2">
    <location>
        <begin position="698"/>
        <end position="795"/>
    </location>
</feature>
<dbReference type="PANTHER" id="PTHR12998:SF0">
    <property type="entry name" value="TRNA:M(4)X MODIFICATION ENZYME TRM13 HOMOLOG"/>
    <property type="match status" value="1"/>
</dbReference>
<comment type="caution">
    <text evidence="5">The sequence shown here is derived from an EMBL/GenBank/DDBJ whole genome shotgun (WGS) entry which is preliminary data.</text>
</comment>
<comment type="similarity">
    <text evidence="1">Belongs to the methyltransferase TRM13 family.</text>
</comment>
<keyword evidence="1" id="KW-0808">Transferase</keyword>
<comment type="catalytic activity">
    <reaction evidence="1">
        <text>cytidine(4) in tRNA(Gly)(GCC) + S-adenosyl-L-methionine = 2'-O-methylcytidine(4) in tRNA(Gly)(GCC) + S-adenosyl-L-homocysteine + H(+)</text>
        <dbReference type="Rhea" id="RHEA:43192"/>
        <dbReference type="Rhea" id="RHEA-COMP:10399"/>
        <dbReference type="Rhea" id="RHEA-COMP:10400"/>
        <dbReference type="ChEBI" id="CHEBI:15378"/>
        <dbReference type="ChEBI" id="CHEBI:57856"/>
        <dbReference type="ChEBI" id="CHEBI:59789"/>
        <dbReference type="ChEBI" id="CHEBI:74495"/>
        <dbReference type="ChEBI" id="CHEBI:82748"/>
        <dbReference type="EC" id="2.1.1.225"/>
    </reaction>
</comment>
<dbReference type="PANTHER" id="PTHR12998">
    <property type="entry name" value="TRNA:M(4)X MODIFICATION ENZYME TRM13 HOMOLOG"/>
    <property type="match status" value="1"/>
</dbReference>
<feature type="domain" description="Zinc finger CCCH-type TRM13" evidence="4">
    <location>
        <begin position="15"/>
        <end position="41"/>
    </location>
</feature>
<evidence type="ECO:0000313" key="5">
    <source>
        <dbReference type="EMBL" id="KAF5843100.1"/>
    </source>
</evidence>
<feature type="domain" description="Methyltransferase TRM13" evidence="3">
    <location>
        <begin position="335"/>
        <end position="420"/>
    </location>
</feature>
<evidence type="ECO:0000256" key="2">
    <source>
        <dbReference type="SAM" id="MobiDB-lite"/>
    </source>
</evidence>
<feature type="compositionally biased region" description="Low complexity" evidence="2">
    <location>
        <begin position="126"/>
        <end position="138"/>
    </location>
</feature>
<dbReference type="EMBL" id="MU069448">
    <property type="protein sequence ID" value="KAF5843100.1"/>
    <property type="molecule type" value="Genomic_DNA"/>
</dbReference>
<comment type="function">
    <text evidence="1">tRNA methylase which 2'-O-methylates cytidine(4) in tRNA(Pro) and tRNA(Gly)(GCC), and adenosine(4) in tRNA(His).</text>
</comment>
<keyword evidence="6" id="KW-1185">Reference proteome</keyword>
<dbReference type="InterPro" id="IPR007871">
    <property type="entry name" value="Methyltransferase_TRM13"/>
</dbReference>
<feature type="region of interest" description="Disordered" evidence="2">
    <location>
        <begin position="819"/>
        <end position="855"/>
    </location>
</feature>
<dbReference type="Proteomes" id="UP000815325">
    <property type="component" value="Unassembled WGS sequence"/>
</dbReference>
<feature type="compositionally biased region" description="Acidic residues" evidence="2">
    <location>
        <begin position="701"/>
        <end position="713"/>
    </location>
</feature>
<dbReference type="InterPro" id="IPR039044">
    <property type="entry name" value="Trm13"/>
</dbReference>
<evidence type="ECO:0000259" key="4">
    <source>
        <dbReference type="Pfam" id="PF11722"/>
    </source>
</evidence>
<evidence type="ECO:0000256" key="1">
    <source>
        <dbReference type="RuleBase" id="RU367103"/>
    </source>
</evidence>
<reference evidence="5" key="1">
    <citation type="submission" date="2017-08" db="EMBL/GenBank/DDBJ databases">
        <authorList>
            <person name="Polle J.E."/>
            <person name="Barry K."/>
            <person name="Cushman J."/>
            <person name="Schmutz J."/>
            <person name="Tran D."/>
            <person name="Hathwaick L.T."/>
            <person name="Yim W.C."/>
            <person name="Jenkins J."/>
            <person name="Mckie-Krisberg Z.M."/>
            <person name="Prochnik S."/>
            <person name="Lindquist E."/>
            <person name="Dockter R.B."/>
            <person name="Adam C."/>
            <person name="Molina H."/>
            <person name="Bunkerborg J."/>
            <person name="Jin E."/>
            <person name="Buchheim M."/>
            <person name="Magnuson J."/>
        </authorList>
    </citation>
    <scope>NUCLEOTIDE SEQUENCE</scope>
    <source>
        <strain evidence="5">CCAP 19/18</strain>
    </source>
</reference>
<comment type="catalytic activity">
    <reaction evidence="1">
        <text>cytidine(4) in tRNA(Pro) + S-adenosyl-L-methionine = 2'-O-methylcytidine(4) in tRNA(Pro) + S-adenosyl-L-homocysteine + H(+)</text>
        <dbReference type="Rhea" id="RHEA:32767"/>
        <dbReference type="Rhea" id="RHEA-COMP:10397"/>
        <dbReference type="Rhea" id="RHEA-COMP:10398"/>
        <dbReference type="ChEBI" id="CHEBI:15378"/>
        <dbReference type="ChEBI" id="CHEBI:57856"/>
        <dbReference type="ChEBI" id="CHEBI:59789"/>
        <dbReference type="ChEBI" id="CHEBI:74495"/>
        <dbReference type="ChEBI" id="CHEBI:82748"/>
        <dbReference type="EC" id="2.1.1.225"/>
    </reaction>
</comment>
<organism evidence="5 6">
    <name type="scientific">Dunaliella salina</name>
    <name type="common">Green alga</name>
    <name type="synonym">Protococcus salinus</name>
    <dbReference type="NCBI Taxonomy" id="3046"/>
    <lineage>
        <taxon>Eukaryota</taxon>
        <taxon>Viridiplantae</taxon>
        <taxon>Chlorophyta</taxon>
        <taxon>core chlorophytes</taxon>
        <taxon>Chlorophyceae</taxon>
        <taxon>CS clade</taxon>
        <taxon>Chlamydomonadales</taxon>
        <taxon>Dunaliellaceae</taxon>
        <taxon>Dunaliella</taxon>
    </lineage>
</organism>
<sequence length="997" mass="108816">MRKHKKLEEWKPGVCAHWMGNKRRYCSFPAKPGLKFCGNHMLAWDAEKHAVACPACTTYVAAQDLEAHLKKCPKVLLLSKQQAEPHFCPDINAGSEEEPDLMAPQSWHSKTRQVKTEADSSRTHHAAASTSVSATGAVSTTTSTEAAASTTTSANAAAITSGSANGAGSSSNSSSKSPFAKGKAIARARAASQLGPRGLEQLLARLERVYQQECGASEPPLHVLRPPQCEPLLQPQENRQFSIKHALQQASLVGHIVDMGLVSEQELCPVQDLQHRGWQQHEGLKQPEWWQRDCQQQQQQPQQQQQQPQQQPQLQQQQQQQQQTQQQPQQHLEQQQQQQQLQQSAGGVCLVELGAGKGGLAAMVAEALQPAVSSAVVMDNQANFKFKSDRFIREVCRDFSRFSLDLKDFAVWRLRALQQVKPQQARPQQQVKPQQQAKHQQQQQELEQLLQQQQQQQQQQELLHPLQQHKELLQQQQQQQQQQQWEPGHINFQRLEDHSNGQAQAVTPEHHPGDGMKQNGNPLASSQPHPCPPKVALEAAGARDEASGAAASTSQGNCGASSARACTAPDWMVVGKHLCGAATDYALRGCLPSLPTGVNGAPEADVLQRFRGLAIATCCHHRCSWRSYVGKQAFRIRSSSTSNRINLISLLPALCSWRSYVGKQAFRAWGFSPFEFELVCWMTGWALCGHDAAPGQACEDGASDDEEGVDADDVDGRERSSSRVGRAADSEGGSSLGGGHAADGAVGKGPLGASEDGSIPRVQALATAPCNVPEESEGRGRITLCDDSTGSQAPPVEQQQQLLGEPELHLQLSLQQQQQQQLLMRRGQRPSSQQSRAGEDEDGDKDSEWDPVRSLPRDKRMAIGAMCKQLIDRGRLLWLRQRMGLPSPLSKEHWRHQPPHSHSSCTAGQASTNTPVDGYGHGLPEACAESQQSNGSCCAAAACSSADACGTSKCMTDSSKSTSGVRARRQASPAAEIVRYIEADVSGENRALLARMR</sequence>
<keyword evidence="1" id="KW-0489">Methyltransferase</keyword>
<feature type="compositionally biased region" description="Polar residues" evidence="2">
    <location>
        <begin position="900"/>
        <end position="910"/>
    </location>
</feature>
<keyword evidence="1" id="KW-0862">Zinc</keyword>
<feature type="region of interest" description="Disordered" evidence="2">
    <location>
        <begin position="500"/>
        <end position="560"/>
    </location>
</feature>
<keyword evidence="1" id="KW-0863">Zinc-finger</keyword>
<feature type="domain" description="Methyltransferase TRM13" evidence="3">
    <location>
        <begin position="571"/>
        <end position="635"/>
    </location>
</feature>
<dbReference type="EC" id="2.1.1.225" evidence="1"/>
<keyword evidence="1" id="KW-0819">tRNA processing</keyword>
<name>A0ABQ7H8C1_DUNSA</name>
<feature type="region of interest" description="Disordered" evidence="2">
    <location>
        <begin position="88"/>
        <end position="138"/>
    </location>
</feature>
<protein>
    <recommendedName>
        <fullName evidence="1">tRNA:m(4)X modification enzyme TRM13</fullName>
        <ecNumber evidence="1">2.1.1.225</ecNumber>
    </recommendedName>
</protein>
<feature type="compositionally biased region" description="Basic and acidic residues" evidence="2">
    <location>
        <begin position="714"/>
        <end position="729"/>
    </location>
</feature>
<proteinExistence type="inferred from homology"/>
<feature type="compositionally biased region" description="Basic and acidic residues" evidence="2">
    <location>
        <begin position="846"/>
        <end position="855"/>
    </location>
</feature>
<accession>A0ABQ7H8C1</accession>
<dbReference type="InterPro" id="IPR021721">
    <property type="entry name" value="Znf_CCCH-type_TRM13"/>
</dbReference>
<evidence type="ECO:0000259" key="3">
    <source>
        <dbReference type="Pfam" id="PF05206"/>
    </source>
</evidence>
<evidence type="ECO:0000313" key="6">
    <source>
        <dbReference type="Proteomes" id="UP000815325"/>
    </source>
</evidence>
<feature type="region of interest" description="Disordered" evidence="2">
    <location>
        <begin position="889"/>
        <end position="910"/>
    </location>
</feature>
<feature type="compositionally biased region" description="Polar residues" evidence="2">
    <location>
        <begin position="518"/>
        <end position="528"/>
    </location>
</feature>
<feature type="region of interest" description="Disordered" evidence="2">
    <location>
        <begin position="423"/>
        <end position="442"/>
    </location>
</feature>
<keyword evidence="1" id="KW-0479">Metal-binding</keyword>
<keyword evidence="1" id="KW-0949">S-adenosyl-L-methionine</keyword>